<keyword evidence="7 11" id="KW-0256">Endoplasmic reticulum</keyword>
<comment type="subunit">
    <text evidence="4 11">Heterodimer with ALG13 to form a functional enzyme.</text>
</comment>
<dbReference type="GO" id="GO:0043541">
    <property type="term" value="C:UDP-N-acetylglucosamine transferase complex"/>
    <property type="evidence" value="ECO:0007669"/>
    <property type="project" value="TreeGrafter"/>
</dbReference>
<organism evidence="12 13">
    <name type="scientific">Penicillium malachiteum</name>
    <dbReference type="NCBI Taxonomy" id="1324776"/>
    <lineage>
        <taxon>Eukaryota</taxon>
        <taxon>Fungi</taxon>
        <taxon>Dikarya</taxon>
        <taxon>Ascomycota</taxon>
        <taxon>Pezizomycotina</taxon>
        <taxon>Eurotiomycetes</taxon>
        <taxon>Eurotiomycetidae</taxon>
        <taxon>Eurotiales</taxon>
        <taxon>Aspergillaceae</taxon>
        <taxon>Penicillium</taxon>
    </lineage>
</organism>
<dbReference type="InterPro" id="IPR013969">
    <property type="entry name" value="Oligosacch_biosynth_Alg14"/>
</dbReference>
<feature type="transmembrane region" description="Helical" evidence="11">
    <location>
        <begin position="178"/>
        <end position="199"/>
    </location>
</feature>
<evidence type="ECO:0000256" key="5">
    <source>
        <dbReference type="ARBA" id="ARBA00017467"/>
    </source>
</evidence>
<dbReference type="Proteomes" id="UP001215712">
    <property type="component" value="Unassembled WGS sequence"/>
</dbReference>
<comment type="similarity">
    <text evidence="3 11">Belongs to the ALG14 family.</text>
</comment>
<protein>
    <recommendedName>
        <fullName evidence="5 11">UDP-N-acetylglucosamine transferase subunit ALG14</fullName>
    </recommendedName>
    <alternativeName>
        <fullName evidence="10 11">Asparagine-linked glycosylation protein 14</fullName>
    </alternativeName>
</protein>
<dbReference type="PANTHER" id="PTHR12154">
    <property type="entry name" value="GLYCOSYL TRANSFERASE-RELATED"/>
    <property type="match status" value="1"/>
</dbReference>
<name>A0AAD6HEF5_9EURO</name>
<evidence type="ECO:0000256" key="1">
    <source>
        <dbReference type="ARBA" id="ARBA00004389"/>
    </source>
</evidence>
<keyword evidence="13" id="KW-1185">Reference proteome</keyword>
<dbReference type="AlphaFoldDB" id="A0AAD6HEF5"/>
<evidence type="ECO:0000256" key="6">
    <source>
        <dbReference type="ARBA" id="ARBA00022692"/>
    </source>
</evidence>
<sequence>MASFISLCKLLLKLIIPTATIAILLLLIIIFALVFSHNATIPKFRRRGTPVHLLIVLGSGGHTTEMIYLLNKSLNTSVYTYRTYVVTSGDPFSATKAAEFEEGLIKLQQTNKKTDQPKSYDVITIPRARRVHQSYWTAPFTTLQALWACLLVLCGRYPKQKKLPWKFTSPHPDLIITNGPAVSVCMVLAAKILRFWIFISRWVTGQSSKPEVCRLRTIFVESWARITSLSTSGVLLLPLADRFLVQWPDLAGRRAWWGMKKTEHGGWMVL</sequence>
<evidence type="ECO:0000256" key="8">
    <source>
        <dbReference type="ARBA" id="ARBA00022989"/>
    </source>
</evidence>
<keyword evidence="9 11" id="KW-0472">Membrane</keyword>
<feature type="transmembrane region" description="Helical" evidence="11">
    <location>
        <begin position="135"/>
        <end position="158"/>
    </location>
</feature>
<reference evidence="12" key="2">
    <citation type="submission" date="2023-01" db="EMBL/GenBank/DDBJ databases">
        <authorList>
            <person name="Petersen C."/>
        </authorList>
    </citation>
    <scope>NUCLEOTIDE SEQUENCE</scope>
    <source>
        <strain evidence="12">IBT 17514</strain>
    </source>
</reference>
<comment type="caution">
    <text evidence="12">The sequence shown here is derived from an EMBL/GenBank/DDBJ whole genome shotgun (WGS) entry which is preliminary data.</text>
</comment>
<keyword evidence="6 11" id="KW-0812">Transmembrane</keyword>
<comment type="subcellular location">
    <subcellularLocation>
        <location evidence="1 11">Endoplasmic reticulum membrane</location>
        <topology evidence="1 11">Single-pass membrane protein</topology>
    </subcellularLocation>
    <subcellularLocation>
        <location evidence="2">Nucleus membrane</location>
        <topology evidence="2">Single-pass membrane protein</topology>
    </subcellularLocation>
</comment>
<reference evidence="12" key="1">
    <citation type="journal article" date="2023" name="IMA Fungus">
        <title>Comparative genomic study of the Penicillium genus elucidates a diverse pangenome and 15 lateral gene transfer events.</title>
        <authorList>
            <person name="Petersen C."/>
            <person name="Sorensen T."/>
            <person name="Nielsen M.R."/>
            <person name="Sondergaard T.E."/>
            <person name="Sorensen J.L."/>
            <person name="Fitzpatrick D.A."/>
            <person name="Frisvad J.C."/>
            <person name="Nielsen K.L."/>
        </authorList>
    </citation>
    <scope>NUCLEOTIDE SEQUENCE</scope>
    <source>
        <strain evidence="12">IBT 17514</strain>
    </source>
</reference>
<evidence type="ECO:0000256" key="11">
    <source>
        <dbReference type="RuleBase" id="RU362127"/>
    </source>
</evidence>
<evidence type="ECO:0000256" key="9">
    <source>
        <dbReference type="ARBA" id="ARBA00023136"/>
    </source>
</evidence>
<comment type="function">
    <text evidence="11">Involved in protein N-glycosylation. Essential for the second step of the dolichol-linked oligosaccharide pathway. Anchors the catalytic subunit ALG13 to the ER.</text>
</comment>
<evidence type="ECO:0000256" key="10">
    <source>
        <dbReference type="ARBA" id="ARBA00032062"/>
    </source>
</evidence>
<dbReference type="GO" id="GO:0004577">
    <property type="term" value="F:N-acetylglucosaminyldiphosphodolichol N-acetylglucosaminyltransferase activity"/>
    <property type="evidence" value="ECO:0007669"/>
    <property type="project" value="TreeGrafter"/>
</dbReference>
<gene>
    <name evidence="11" type="primary">ALG14</name>
    <name evidence="12" type="ORF">N7493_009558</name>
</gene>
<comment type="caution">
    <text evidence="11">Lacks conserved residue(s) required for the propagation of feature annotation.</text>
</comment>
<dbReference type="Pfam" id="PF08660">
    <property type="entry name" value="Alg14"/>
    <property type="match status" value="1"/>
</dbReference>
<keyword evidence="8 11" id="KW-1133">Transmembrane helix</keyword>
<accession>A0AAD6HEF5</accession>
<dbReference type="Gene3D" id="3.40.50.2000">
    <property type="entry name" value="Glycogen Phosphorylase B"/>
    <property type="match status" value="1"/>
</dbReference>
<evidence type="ECO:0000256" key="4">
    <source>
        <dbReference type="ARBA" id="ARBA00011335"/>
    </source>
</evidence>
<dbReference type="EMBL" id="JAQJAN010000017">
    <property type="protein sequence ID" value="KAJ5709966.1"/>
    <property type="molecule type" value="Genomic_DNA"/>
</dbReference>
<evidence type="ECO:0000313" key="13">
    <source>
        <dbReference type="Proteomes" id="UP001215712"/>
    </source>
</evidence>
<evidence type="ECO:0000313" key="12">
    <source>
        <dbReference type="EMBL" id="KAJ5709966.1"/>
    </source>
</evidence>
<keyword evidence="12" id="KW-0808">Transferase</keyword>
<evidence type="ECO:0000256" key="3">
    <source>
        <dbReference type="ARBA" id="ARBA00009731"/>
    </source>
</evidence>
<proteinExistence type="inferred from homology"/>
<dbReference type="PANTHER" id="PTHR12154:SF4">
    <property type="entry name" value="UDP-N-ACETYLGLUCOSAMINE TRANSFERASE SUBUNIT ALG14 HOMOLOG"/>
    <property type="match status" value="1"/>
</dbReference>
<evidence type="ECO:0000256" key="2">
    <source>
        <dbReference type="ARBA" id="ARBA00004590"/>
    </source>
</evidence>
<evidence type="ECO:0000256" key="7">
    <source>
        <dbReference type="ARBA" id="ARBA00022824"/>
    </source>
</evidence>
<feature type="transmembrane region" description="Helical" evidence="11">
    <location>
        <begin position="14"/>
        <end position="36"/>
    </location>
</feature>
<dbReference type="GO" id="GO:0031965">
    <property type="term" value="C:nuclear membrane"/>
    <property type="evidence" value="ECO:0007669"/>
    <property type="project" value="UniProtKB-SubCell"/>
</dbReference>
<dbReference type="GO" id="GO:0006488">
    <property type="term" value="P:dolichol-linked oligosaccharide biosynthetic process"/>
    <property type="evidence" value="ECO:0007669"/>
    <property type="project" value="InterPro"/>
</dbReference>